<dbReference type="SUPFAM" id="SSF48498">
    <property type="entry name" value="Tetracyclin repressor-like, C-terminal domain"/>
    <property type="match status" value="1"/>
</dbReference>
<evidence type="ECO:0000256" key="1">
    <source>
        <dbReference type="ARBA" id="ARBA00023015"/>
    </source>
</evidence>
<accession>A0ABS0D4H8</accession>
<dbReference type="InterPro" id="IPR001647">
    <property type="entry name" value="HTH_TetR"/>
</dbReference>
<dbReference type="InterPro" id="IPR036271">
    <property type="entry name" value="Tet_transcr_reg_TetR-rel_C_sf"/>
</dbReference>
<dbReference type="Gene3D" id="1.10.357.10">
    <property type="entry name" value="Tetracycline Repressor, domain 2"/>
    <property type="match status" value="1"/>
</dbReference>
<evidence type="ECO:0000259" key="5">
    <source>
        <dbReference type="PROSITE" id="PS50977"/>
    </source>
</evidence>
<dbReference type="InterPro" id="IPR009057">
    <property type="entry name" value="Homeodomain-like_sf"/>
</dbReference>
<feature type="domain" description="HTH tetR-type" evidence="5">
    <location>
        <begin position="5"/>
        <end position="65"/>
    </location>
</feature>
<dbReference type="PROSITE" id="PS50977">
    <property type="entry name" value="HTH_TETR_2"/>
    <property type="match status" value="1"/>
</dbReference>
<proteinExistence type="predicted"/>
<evidence type="ECO:0000256" key="2">
    <source>
        <dbReference type="ARBA" id="ARBA00023125"/>
    </source>
</evidence>
<dbReference type="EMBL" id="JADLQN010000001">
    <property type="protein sequence ID" value="MBF6353397.1"/>
    <property type="molecule type" value="Genomic_DNA"/>
</dbReference>
<evidence type="ECO:0000313" key="6">
    <source>
        <dbReference type="EMBL" id="MBF6353397.1"/>
    </source>
</evidence>
<dbReference type="SUPFAM" id="SSF46689">
    <property type="entry name" value="Homeodomain-like"/>
    <property type="match status" value="1"/>
</dbReference>
<dbReference type="PANTHER" id="PTHR30055">
    <property type="entry name" value="HTH-TYPE TRANSCRIPTIONAL REGULATOR RUTR"/>
    <property type="match status" value="1"/>
</dbReference>
<name>A0ABS0D4H8_9NOCA</name>
<evidence type="ECO:0000256" key="4">
    <source>
        <dbReference type="PROSITE-ProRule" id="PRU00335"/>
    </source>
</evidence>
<protein>
    <submittedName>
        <fullName evidence="6">Helix-turn-helix transcriptional regulator</fullName>
    </submittedName>
</protein>
<evidence type="ECO:0000256" key="3">
    <source>
        <dbReference type="ARBA" id="ARBA00023163"/>
    </source>
</evidence>
<keyword evidence="3" id="KW-0804">Transcription</keyword>
<dbReference type="PANTHER" id="PTHR30055:SF151">
    <property type="entry name" value="TRANSCRIPTIONAL REGULATORY PROTEIN"/>
    <property type="match status" value="1"/>
</dbReference>
<keyword evidence="7" id="KW-1185">Reference proteome</keyword>
<dbReference type="Proteomes" id="UP000707731">
    <property type="component" value="Unassembled WGS sequence"/>
</dbReference>
<keyword evidence="1" id="KW-0805">Transcription regulation</keyword>
<dbReference type="RefSeq" id="WP_195000316.1">
    <property type="nucleotide sequence ID" value="NZ_JADLQN010000001.1"/>
</dbReference>
<sequence length="234" mass="25652">MTEAKLSREAIIDTAIELADAEGLDALSMRRIAERMGVGAMSLYRHVPGKDELVAAMTDEVARRYPYPPAEGRGWSWRDRVHIAADVDWRLYQQHPWVLLTFATPRYSFGPQSLACLGWLVEGFGELGVPVREATRMAFTVWNYISGASLPNVSTALLSRKRADPDENNGLRALLDGRPLWETPAALAELHGAGSDRLTAQESLHDGLEAICDGFQARLGFAGKSAHAPAQAEP</sequence>
<comment type="caution">
    <text evidence="6">The sequence shown here is derived from an EMBL/GenBank/DDBJ whole genome shotgun (WGS) entry which is preliminary data.</text>
</comment>
<feature type="DNA-binding region" description="H-T-H motif" evidence="4">
    <location>
        <begin position="28"/>
        <end position="47"/>
    </location>
</feature>
<evidence type="ECO:0000313" key="7">
    <source>
        <dbReference type="Proteomes" id="UP000707731"/>
    </source>
</evidence>
<dbReference type="InterPro" id="IPR050109">
    <property type="entry name" value="HTH-type_TetR-like_transc_reg"/>
</dbReference>
<dbReference type="PRINTS" id="PR00455">
    <property type="entry name" value="HTHTETR"/>
</dbReference>
<keyword evidence="2 4" id="KW-0238">DNA-binding</keyword>
<organism evidence="6 7">
    <name type="scientific">Nocardia higoensis</name>
    <dbReference type="NCBI Taxonomy" id="228599"/>
    <lineage>
        <taxon>Bacteria</taxon>
        <taxon>Bacillati</taxon>
        <taxon>Actinomycetota</taxon>
        <taxon>Actinomycetes</taxon>
        <taxon>Mycobacteriales</taxon>
        <taxon>Nocardiaceae</taxon>
        <taxon>Nocardia</taxon>
    </lineage>
</organism>
<reference evidence="6 7" key="1">
    <citation type="submission" date="2020-10" db="EMBL/GenBank/DDBJ databases">
        <title>Identification of Nocardia species via Next-generation sequencing and recognition of intraspecies genetic diversity.</title>
        <authorList>
            <person name="Li P."/>
            <person name="Li P."/>
            <person name="Lu B."/>
        </authorList>
    </citation>
    <scope>NUCLEOTIDE SEQUENCE [LARGE SCALE GENOMIC DNA]</scope>
    <source>
        <strain evidence="6 7">BJ06-0143</strain>
    </source>
</reference>
<gene>
    <name evidence="6" type="ORF">IU449_02355</name>
</gene>
<dbReference type="Pfam" id="PF00440">
    <property type="entry name" value="TetR_N"/>
    <property type="match status" value="1"/>
</dbReference>